<evidence type="ECO:0000313" key="6">
    <source>
        <dbReference type="EMBL" id="QMW76126.1"/>
    </source>
</evidence>
<dbReference type="GO" id="GO:0055052">
    <property type="term" value="C:ATP-binding cassette (ABC) transporter complex, substrate-binding subunit-containing"/>
    <property type="evidence" value="ECO:0007669"/>
    <property type="project" value="TreeGrafter"/>
</dbReference>
<dbReference type="EMBL" id="CP039126">
    <property type="protein sequence ID" value="QMW76126.1"/>
    <property type="molecule type" value="Genomic_DNA"/>
</dbReference>
<dbReference type="GO" id="GO:0015768">
    <property type="term" value="P:maltose transport"/>
    <property type="evidence" value="ECO:0007669"/>
    <property type="project" value="TreeGrafter"/>
</dbReference>
<dbReference type="SUPFAM" id="SSF53850">
    <property type="entry name" value="Periplasmic binding protein-like II"/>
    <property type="match status" value="1"/>
</dbReference>
<dbReference type="AlphaFoldDB" id="A0A7G5MND3"/>
<feature type="region of interest" description="Disordered" evidence="4">
    <location>
        <begin position="32"/>
        <end position="52"/>
    </location>
</feature>
<organism evidence="6 7">
    <name type="scientific">Blautia producta</name>
    <dbReference type="NCBI Taxonomy" id="33035"/>
    <lineage>
        <taxon>Bacteria</taxon>
        <taxon>Bacillati</taxon>
        <taxon>Bacillota</taxon>
        <taxon>Clostridia</taxon>
        <taxon>Lachnospirales</taxon>
        <taxon>Lachnospiraceae</taxon>
        <taxon>Blautia</taxon>
    </lineage>
</organism>
<evidence type="ECO:0000313" key="7">
    <source>
        <dbReference type="Proteomes" id="UP000515789"/>
    </source>
</evidence>
<evidence type="ECO:0000256" key="3">
    <source>
        <dbReference type="ARBA" id="ARBA00022729"/>
    </source>
</evidence>
<evidence type="ECO:0000256" key="1">
    <source>
        <dbReference type="ARBA" id="ARBA00008520"/>
    </source>
</evidence>
<dbReference type="Pfam" id="PF01547">
    <property type="entry name" value="SBP_bac_1"/>
    <property type="match status" value="1"/>
</dbReference>
<evidence type="ECO:0000256" key="5">
    <source>
        <dbReference type="SAM" id="SignalP"/>
    </source>
</evidence>
<name>A0A7G5MND3_9FIRM</name>
<dbReference type="GO" id="GO:0055085">
    <property type="term" value="P:transmembrane transport"/>
    <property type="evidence" value="ECO:0007669"/>
    <property type="project" value="InterPro"/>
</dbReference>
<dbReference type="CDD" id="cd13585">
    <property type="entry name" value="PBP2_TMBP_like"/>
    <property type="match status" value="1"/>
</dbReference>
<accession>A0A7G5MND3</accession>
<protein>
    <submittedName>
        <fullName evidence="6">Sugar ABC transporter substrate-binding protein</fullName>
    </submittedName>
</protein>
<dbReference type="Proteomes" id="UP000515789">
    <property type="component" value="Chromosome"/>
</dbReference>
<sequence>MYQEEMKMKRKMAILLCAGMVMSLLAGCGGNAGGNGSSDSKENKSEEASDKKSGEKVKLTFWKSPHSDREDDIWAGMIEDFNKENPDIEVEFLNVAWDSVVEKETAAFSAGSGPDISFQTEQFPLYAKNGYLLSLDDYADEEKLSGYPESALEYCSHDGKLMGIPFVALNSVMFYNKDMFEEAGITKVPETWEELREAAKKLTQDKNGDGETDQWGMMYEMDDYWQPLTYIIQAGADMWNKNLTNIGFNNDQGVEGLTFFDQLYHEDQVVLPLEKYTNKDEERAYFYNGQVAMFPQQIHYTNIIKEASDIDLGAFALPAGPAGDEEHAKWNFANIGMLSISSQTKYPDEAWKFVEYITRPEVEKIYLSEVGFFSPQLATNDMMYEGDEIMAVAAEGIRKLQVSPASDYANAMLQNLKIMYENVARGEKSPADAIQAMYDSMKAISGE</sequence>
<evidence type="ECO:0000256" key="2">
    <source>
        <dbReference type="ARBA" id="ARBA00022448"/>
    </source>
</evidence>
<dbReference type="PANTHER" id="PTHR30061:SF50">
    <property type="entry name" value="MALTOSE_MALTODEXTRIN-BINDING PERIPLASMIC PROTEIN"/>
    <property type="match status" value="1"/>
</dbReference>
<dbReference type="GO" id="GO:1901982">
    <property type="term" value="F:maltose binding"/>
    <property type="evidence" value="ECO:0007669"/>
    <property type="project" value="TreeGrafter"/>
</dbReference>
<proteinExistence type="inferred from homology"/>
<dbReference type="Gene3D" id="3.40.190.10">
    <property type="entry name" value="Periplasmic binding protein-like II"/>
    <property type="match status" value="2"/>
</dbReference>
<dbReference type="PROSITE" id="PS01037">
    <property type="entry name" value="SBP_BACTERIAL_1"/>
    <property type="match status" value="1"/>
</dbReference>
<gene>
    <name evidence="6" type="ORF">E5259_00140</name>
</gene>
<feature type="compositionally biased region" description="Basic and acidic residues" evidence="4">
    <location>
        <begin position="39"/>
        <end position="52"/>
    </location>
</feature>
<reference evidence="6 7" key="1">
    <citation type="submission" date="2019-04" db="EMBL/GenBank/DDBJ databases">
        <authorList>
            <person name="Schori C."/>
            <person name="Ahrens C."/>
        </authorList>
    </citation>
    <scope>NUCLEOTIDE SEQUENCE [LARGE SCALE GENOMIC DNA]</scope>
    <source>
        <strain evidence="6 7">DSM 2950</strain>
    </source>
</reference>
<feature type="signal peptide" evidence="5">
    <location>
        <begin position="1"/>
        <end position="26"/>
    </location>
</feature>
<evidence type="ECO:0000256" key="4">
    <source>
        <dbReference type="SAM" id="MobiDB-lite"/>
    </source>
</evidence>
<keyword evidence="3 5" id="KW-0732">Signal</keyword>
<dbReference type="PANTHER" id="PTHR30061">
    <property type="entry name" value="MALTOSE-BINDING PERIPLASMIC PROTEIN"/>
    <property type="match status" value="1"/>
</dbReference>
<dbReference type="InterPro" id="IPR006059">
    <property type="entry name" value="SBP"/>
</dbReference>
<keyword evidence="2" id="KW-0813">Transport</keyword>
<comment type="similarity">
    <text evidence="1">Belongs to the bacterial solute-binding protein 1 family.</text>
</comment>
<feature type="chain" id="PRO_5039085194" evidence="5">
    <location>
        <begin position="27"/>
        <end position="447"/>
    </location>
</feature>
<dbReference type="InterPro" id="IPR006061">
    <property type="entry name" value="SBP_1_CS"/>
</dbReference>
<dbReference type="GO" id="GO:0042956">
    <property type="term" value="P:maltodextrin transmembrane transport"/>
    <property type="evidence" value="ECO:0007669"/>
    <property type="project" value="TreeGrafter"/>
</dbReference>
<dbReference type="PROSITE" id="PS51257">
    <property type="entry name" value="PROKAR_LIPOPROTEIN"/>
    <property type="match status" value="1"/>
</dbReference>